<accession>E1IDQ8</accession>
<dbReference type="GO" id="GO:0002161">
    <property type="term" value="F:aminoacyl-tRNA deacylase activity"/>
    <property type="evidence" value="ECO:0007669"/>
    <property type="project" value="InterPro"/>
</dbReference>
<dbReference type="EC" id="4.2.-.-" evidence="4"/>
<evidence type="ECO:0000313" key="7">
    <source>
        <dbReference type="Proteomes" id="UP000054010"/>
    </source>
</evidence>
<evidence type="ECO:0000259" key="5">
    <source>
        <dbReference type="Pfam" id="PF04073"/>
    </source>
</evidence>
<comment type="similarity">
    <text evidence="1 4">Belongs to the prolyl-tRNA editing family. YbaK/EbsC subfamily.</text>
</comment>
<dbReference type="HOGENOM" id="CLU_094875_1_0_0"/>
<dbReference type="PIRSF" id="PIRSF006181">
    <property type="entry name" value="EbsC_YbaK"/>
    <property type="match status" value="1"/>
</dbReference>
<evidence type="ECO:0000256" key="2">
    <source>
        <dbReference type="ARBA" id="ARBA00022917"/>
    </source>
</evidence>
<dbReference type="InterPro" id="IPR036754">
    <property type="entry name" value="YbaK/aa-tRNA-synt-asso_dom_sf"/>
</dbReference>
<dbReference type="STRING" id="765420.OSCT_1459"/>
<dbReference type="eggNOG" id="COG2606">
    <property type="taxonomic scope" value="Bacteria"/>
</dbReference>
<dbReference type="GO" id="GO:0004812">
    <property type="term" value="F:aminoacyl-tRNA ligase activity"/>
    <property type="evidence" value="ECO:0007669"/>
    <property type="project" value="UniProtKB-KW"/>
</dbReference>
<reference evidence="6 7" key="1">
    <citation type="journal article" date="2011" name="J. Bacteriol.">
        <title>Draft genome sequence of the anoxygenic filamentous phototrophic bacterium Oscillochloris trichoides subsp. DG-6.</title>
        <authorList>
            <person name="Kuznetsov B.B."/>
            <person name="Ivanovsky R.N."/>
            <person name="Keppen O.I."/>
            <person name="Sukhacheva M.V."/>
            <person name="Bumazhkin B.K."/>
            <person name="Patutina E.O."/>
            <person name="Beletsky A.V."/>
            <person name="Mardanov A.V."/>
            <person name="Baslerov R.V."/>
            <person name="Panteleeva A.N."/>
            <person name="Kolganova T.V."/>
            <person name="Ravin N.V."/>
            <person name="Skryabin K.G."/>
        </authorList>
    </citation>
    <scope>NUCLEOTIDE SEQUENCE [LARGE SCALE GENOMIC DNA]</scope>
    <source>
        <strain evidence="6 7">DG-6</strain>
    </source>
</reference>
<keyword evidence="7" id="KW-1185">Reference proteome</keyword>
<keyword evidence="2 4" id="KW-0648">Protein biosynthesis</keyword>
<dbReference type="PANTHER" id="PTHR30411">
    <property type="entry name" value="CYTOPLASMIC PROTEIN"/>
    <property type="match status" value="1"/>
</dbReference>
<dbReference type="PANTHER" id="PTHR30411:SF0">
    <property type="entry name" value="CYS-TRNA(PRO)_CYS-TRNA(CYS) DEACYLASE YBAK"/>
    <property type="match status" value="1"/>
</dbReference>
<dbReference type="Proteomes" id="UP000054010">
    <property type="component" value="Unassembled WGS sequence"/>
</dbReference>
<sequence length="160" mass="17450">MTTKLNSMRLLERHHIPYLVCTYTYDPDDPPDAAEVARRIGHTPQEVFKTLVVTAGGASRPLLIMLAADRQLDLKRAAAAIGQKRLELMPRHETERLTGLKVGGIGALALSAKPWPSYLDRGAEGLTQIFVNAGQRGVMLGLAVADLQRVLNATWIDAAI</sequence>
<dbReference type="InterPro" id="IPR007214">
    <property type="entry name" value="YbaK/aa-tRNA-synth-assoc-dom"/>
</dbReference>
<proteinExistence type="inferred from homology"/>
<dbReference type="GO" id="GO:0016829">
    <property type="term" value="F:lyase activity"/>
    <property type="evidence" value="ECO:0007669"/>
    <property type="project" value="UniProtKB-KW"/>
</dbReference>
<dbReference type="InterPro" id="IPR004369">
    <property type="entry name" value="Prolyl-tRNA_editing_YbaK/EbsC"/>
</dbReference>
<name>E1IDQ8_9CHLR</name>
<comment type="caution">
    <text evidence="6">The sequence shown here is derived from an EMBL/GenBank/DDBJ whole genome shotgun (WGS) entry which is preliminary data.</text>
</comment>
<dbReference type="SUPFAM" id="SSF55826">
    <property type="entry name" value="YbaK/ProRS associated domain"/>
    <property type="match status" value="1"/>
</dbReference>
<gene>
    <name evidence="6" type="ORF">OSCT_1459</name>
</gene>
<evidence type="ECO:0000256" key="1">
    <source>
        <dbReference type="ARBA" id="ARBA00009798"/>
    </source>
</evidence>
<keyword evidence="3 4" id="KW-0456">Lyase</keyword>
<evidence type="ECO:0000313" key="6">
    <source>
        <dbReference type="EMBL" id="EFO80686.1"/>
    </source>
</evidence>
<dbReference type="Gene3D" id="3.90.960.10">
    <property type="entry name" value="YbaK/aminoacyl-tRNA synthetase-associated domain"/>
    <property type="match status" value="1"/>
</dbReference>
<dbReference type="EMBL" id="ADVR01000043">
    <property type="protein sequence ID" value="EFO80686.1"/>
    <property type="molecule type" value="Genomic_DNA"/>
</dbReference>
<dbReference type="GO" id="GO:0006412">
    <property type="term" value="P:translation"/>
    <property type="evidence" value="ECO:0007669"/>
    <property type="project" value="UniProtKB-KW"/>
</dbReference>
<protein>
    <recommendedName>
        <fullName evidence="4">Cys-tRNA(Pro)/Cys-tRNA(Cys) deacylase</fullName>
        <ecNumber evidence="4">4.2.-.-</ecNumber>
    </recommendedName>
</protein>
<evidence type="ECO:0000256" key="4">
    <source>
        <dbReference type="PIRNR" id="PIRNR006181"/>
    </source>
</evidence>
<dbReference type="AlphaFoldDB" id="E1IDQ8"/>
<dbReference type="Pfam" id="PF04073">
    <property type="entry name" value="tRNA_edit"/>
    <property type="match status" value="1"/>
</dbReference>
<organism evidence="6 7">
    <name type="scientific">Oscillochloris trichoides DG-6</name>
    <dbReference type="NCBI Taxonomy" id="765420"/>
    <lineage>
        <taxon>Bacteria</taxon>
        <taxon>Bacillati</taxon>
        <taxon>Chloroflexota</taxon>
        <taxon>Chloroflexia</taxon>
        <taxon>Chloroflexales</taxon>
        <taxon>Chloroflexineae</taxon>
        <taxon>Oscillochloridaceae</taxon>
        <taxon>Oscillochloris</taxon>
    </lineage>
</organism>
<dbReference type="OrthoDB" id="9809296at2"/>
<evidence type="ECO:0000256" key="3">
    <source>
        <dbReference type="ARBA" id="ARBA00023239"/>
    </source>
</evidence>
<feature type="domain" description="YbaK/aminoacyl-tRNA synthetase-associated" evidence="5">
    <location>
        <begin position="32"/>
        <end position="149"/>
    </location>
</feature>